<reference evidence="2 3" key="1">
    <citation type="submission" date="2024-04" db="EMBL/GenBank/DDBJ databases">
        <authorList>
            <consortium name="Genoscope - CEA"/>
            <person name="William W."/>
        </authorList>
    </citation>
    <scope>NUCLEOTIDE SEQUENCE [LARGE SCALE GENOMIC DNA]</scope>
</reference>
<feature type="compositionally biased region" description="Basic and acidic residues" evidence="1">
    <location>
        <begin position="352"/>
        <end position="401"/>
    </location>
</feature>
<keyword evidence="3" id="KW-1185">Reference proteome</keyword>
<feature type="compositionally biased region" description="Basic and acidic residues" evidence="1">
    <location>
        <begin position="38"/>
        <end position="54"/>
    </location>
</feature>
<evidence type="ECO:0000256" key="1">
    <source>
        <dbReference type="SAM" id="MobiDB-lite"/>
    </source>
</evidence>
<feature type="region of interest" description="Disordered" evidence="1">
    <location>
        <begin position="20"/>
        <end position="62"/>
    </location>
</feature>
<feature type="compositionally biased region" description="Acidic residues" evidence="1">
    <location>
        <begin position="274"/>
        <end position="290"/>
    </location>
</feature>
<accession>A0AAV2IRK8</accession>
<dbReference type="AlphaFoldDB" id="A0AAV2IRK8"/>
<gene>
    <name evidence="2" type="ORF">GSLYS_00021739001</name>
</gene>
<evidence type="ECO:0000313" key="2">
    <source>
        <dbReference type="EMBL" id="CAL1548422.1"/>
    </source>
</evidence>
<feature type="compositionally biased region" description="Basic and acidic residues" evidence="1">
    <location>
        <begin position="326"/>
        <end position="344"/>
    </location>
</feature>
<dbReference type="Proteomes" id="UP001497497">
    <property type="component" value="Unassembled WGS sequence"/>
</dbReference>
<protein>
    <submittedName>
        <fullName evidence="2">Uncharacterized protein</fullName>
    </submittedName>
</protein>
<feature type="region of interest" description="Disordered" evidence="1">
    <location>
        <begin position="262"/>
        <end position="465"/>
    </location>
</feature>
<name>A0AAV2IRK8_LYMST</name>
<evidence type="ECO:0000313" key="3">
    <source>
        <dbReference type="Proteomes" id="UP001497497"/>
    </source>
</evidence>
<feature type="compositionally biased region" description="Basic and acidic residues" evidence="1">
    <location>
        <begin position="262"/>
        <end position="273"/>
    </location>
</feature>
<sequence>MTKKKLPSLSLRTVNDKQVTLSDVPEEDVSSIRTTRSLQKESRRPPDVRQERMKQRSAGRRKVLKDMKLSSACDTLATKEDVVEHSTKRNSLLGKVVFGDHLKRAPVSSKRVASPRQSSDLENRDVTCSVLPSEASATLCNTLEDVDAIASSISIATPTRNSLCLPGDGMSLAAPDAGEALEHTDRDGRKDNAFQDVDACGDITNICDILDRLVKPDTRTQMSTLSELTVYTVGDDPELQIKLSEDNLESLAVLDLPITEETSDRARNPRDADGELAGDVEQTDVLEDLSEQALRTPDLQVEEEEDLSEQVLRTPDLQAEEEEDLSEQKLKTQARPADETEDSSRNTLRTQGGEEKEWALRTPGLEDHDQVESAKAPDSRSSESSVKKVKGDGAVEGKDGIETSEATFTTITNATETKAGGDKPQKRVSRKVSGGSPGGPPGGPPDDGDKKKPTEKLKRKKIDRNALFPPRVMAESHYYKHNNTINVVVKPVNAQLPTDGLNVKVHVHRRQSRLPVIPSQGAVEARKRSQPSPSYTLKKRASNTLPLITLDRDIIDLRAANPPFNTATNPEADTRYKKITRNWRVR</sequence>
<comment type="caution">
    <text evidence="2">The sequence shown here is derived from an EMBL/GenBank/DDBJ whole genome shotgun (WGS) entry which is preliminary data.</text>
</comment>
<dbReference type="EMBL" id="CAXITT010001343">
    <property type="protein sequence ID" value="CAL1548422.1"/>
    <property type="molecule type" value="Genomic_DNA"/>
</dbReference>
<feature type="compositionally biased region" description="Basic and acidic residues" evidence="1">
    <location>
        <begin position="447"/>
        <end position="456"/>
    </location>
</feature>
<feature type="compositionally biased region" description="Low complexity" evidence="1">
    <location>
        <begin position="403"/>
        <end position="418"/>
    </location>
</feature>
<proteinExistence type="predicted"/>
<organism evidence="2 3">
    <name type="scientific">Lymnaea stagnalis</name>
    <name type="common">Great pond snail</name>
    <name type="synonym">Helix stagnalis</name>
    <dbReference type="NCBI Taxonomy" id="6523"/>
    <lineage>
        <taxon>Eukaryota</taxon>
        <taxon>Metazoa</taxon>
        <taxon>Spiralia</taxon>
        <taxon>Lophotrochozoa</taxon>
        <taxon>Mollusca</taxon>
        <taxon>Gastropoda</taxon>
        <taxon>Heterobranchia</taxon>
        <taxon>Euthyneura</taxon>
        <taxon>Panpulmonata</taxon>
        <taxon>Hygrophila</taxon>
        <taxon>Lymnaeoidea</taxon>
        <taxon>Lymnaeidae</taxon>
        <taxon>Lymnaea</taxon>
    </lineage>
</organism>